<dbReference type="GO" id="GO:0016989">
    <property type="term" value="F:sigma factor antagonist activity"/>
    <property type="evidence" value="ECO:0007669"/>
    <property type="project" value="TreeGrafter"/>
</dbReference>
<feature type="domain" description="Protein FecR C-terminal" evidence="3">
    <location>
        <begin position="258"/>
        <end position="323"/>
    </location>
</feature>
<proteinExistence type="predicted"/>
<keyword evidence="1" id="KW-0812">Transmembrane</keyword>
<gene>
    <name evidence="4" type="ORF">EZE20_05055</name>
</gene>
<evidence type="ECO:0000256" key="1">
    <source>
        <dbReference type="SAM" id="Phobius"/>
    </source>
</evidence>
<dbReference type="PIRSF" id="PIRSF018266">
    <property type="entry name" value="FecR"/>
    <property type="match status" value="1"/>
</dbReference>
<comment type="caution">
    <text evidence="4">The sequence shown here is derived from an EMBL/GenBank/DDBJ whole genome shotgun (WGS) entry which is preliminary data.</text>
</comment>
<evidence type="ECO:0000259" key="3">
    <source>
        <dbReference type="Pfam" id="PF16344"/>
    </source>
</evidence>
<accession>A0A4R4KGZ6</accession>
<keyword evidence="1" id="KW-0472">Membrane</keyword>
<dbReference type="Pfam" id="PF04773">
    <property type="entry name" value="FecR"/>
    <property type="match status" value="1"/>
</dbReference>
<organism evidence="4 5">
    <name type="scientific">Arundinibacter roseus</name>
    <dbReference type="NCBI Taxonomy" id="2070510"/>
    <lineage>
        <taxon>Bacteria</taxon>
        <taxon>Pseudomonadati</taxon>
        <taxon>Bacteroidota</taxon>
        <taxon>Cytophagia</taxon>
        <taxon>Cytophagales</taxon>
        <taxon>Spirosomataceae</taxon>
        <taxon>Arundinibacter</taxon>
    </lineage>
</organism>
<sequence length="330" mass="37831">MKESVTKQLLFDFFEGKTTCVQRKLVEEWLGSSSAHEELFYQHLDEWERKCPQFYPDAERARQTYDELLHGRLSAVKSVEFSPLPRPRTGRVWALRLAVAASVLLVGYFFRSNLLFRSYESASGESYAFALPDGSQVTLNANSCLRVPRFTFGHPLREVQLSGEAEFSVTHTKDHTPFRVVMDDQYQIDVLGTEFTAYSRERGKRVYLKEGKVKLNLPKGEQIYLKPGHCFSASPDGDFSVSIPEQPQALIAWKEQSFYFDNTLLSEVAEQIKERFSVTVRIRDSALANRRIGGMYRAKNADELLSILSELLEMTITKKSDYIELHTTKP</sequence>
<dbReference type="InterPro" id="IPR012373">
    <property type="entry name" value="Ferrdict_sens_TM"/>
</dbReference>
<evidence type="ECO:0000313" key="5">
    <source>
        <dbReference type="Proteomes" id="UP000295706"/>
    </source>
</evidence>
<keyword evidence="1" id="KW-1133">Transmembrane helix</keyword>
<feature type="transmembrane region" description="Helical" evidence="1">
    <location>
        <begin position="93"/>
        <end position="110"/>
    </location>
</feature>
<dbReference type="Proteomes" id="UP000295706">
    <property type="component" value="Unassembled WGS sequence"/>
</dbReference>
<keyword evidence="5" id="KW-1185">Reference proteome</keyword>
<dbReference type="Gene3D" id="3.55.50.30">
    <property type="match status" value="1"/>
</dbReference>
<reference evidence="4 5" key="1">
    <citation type="submission" date="2019-02" db="EMBL/GenBank/DDBJ databases">
        <title>Arundinibacter roseus gen. nov., sp. nov., a new member of the family Cytophagaceae.</title>
        <authorList>
            <person name="Szuroczki S."/>
            <person name="Khayer B."/>
            <person name="Sproer C."/>
            <person name="Toumi M."/>
            <person name="Szabo A."/>
            <person name="Felfoldi T."/>
            <person name="Schumann P."/>
            <person name="Toth E."/>
        </authorList>
    </citation>
    <scope>NUCLEOTIDE SEQUENCE [LARGE SCALE GENOMIC DNA]</scope>
    <source>
        <strain evidence="4 5">DMA-k-7a</strain>
    </source>
</reference>
<protein>
    <submittedName>
        <fullName evidence="4">DUF4974 domain-containing protein</fullName>
    </submittedName>
</protein>
<dbReference type="AlphaFoldDB" id="A0A4R4KGZ6"/>
<evidence type="ECO:0000259" key="2">
    <source>
        <dbReference type="Pfam" id="PF04773"/>
    </source>
</evidence>
<dbReference type="RefSeq" id="WP_132115186.1">
    <property type="nucleotide sequence ID" value="NZ_SMJU01000003.1"/>
</dbReference>
<dbReference type="InterPro" id="IPR032508">
    <property type="entry name" value="FecR_C"/>
</dbReference>
<evidence type="ECO:0000313" key="4">
    <source>
        <dbReference type="EMBL" id="TDB67320.1"/>
    </source>
</evidence>
<name>A0A4R4KGZ6_9BACT</name>
<dbReference type="OrthoDB" id="1523489at2"/>
<dbReference type="Gene3D" id="2.60.120.1440">
    <property type="match status" value="1"/>
</dbReference>
<dbReference type="PANTHER" id="PTHR30273:SF2">
    <property type="entry name" value="PROTEIN FECR"/>
    <property type="match status" value="1"/>
</dbReference>
<dbReference type="InterPro" id="IPR006860">
    <property type="entry name" value="FecR"/>
</dbReference>
<dbReference type="PANTHER" id="PTHR30273">
    <property type="entry name" value="PERIPLASMIC SIGNAL SENSOR AND SIGMA FACTOR ACTIVATOR FECR-RELATED"/>
    <property type="match status" value="1"/>
</dbReference>
<dbReference type="Pfam" id="PF16344">
    <property type="entry name" value="FecR_C"/>
    <property type="match status" value="1"/>
</dbReference>
<dbReference type="EMBL" id="SMJU01000003">
    <property type="protein sequence ID" value="TDB67320.1"/>
    <property type="molecule type" value="Genomic_DNA"/>
</dbReference>
<feature type="domain" description="FecR protein" evidence="2">
    <location>
        <begin position="119"/>
        <end position="214"/>
    </location>
</feature>